<dbReference type="EnsemblPlants" id="AET6Gv20621700.1">
    <property type="protein sequence ID" value="AET6Gv20621700.1"/>
    <property type="gene ID" value="AET6Gv20621700"/>
</dbReference>
<name>A0A453P651_AEGTS</name>
<dbReference type="Gramene" id="AET6Gv20621700.1">
    <property type="protein sequence ID" value="AET6Gv20621700.1"/>
    <property type="gene ID" value="AET6Gv20621700"/>
</dbReference>
<reference evidence="2" key="4">
    <citation type="submission" date="2019-03" db="UniProtKB">
        <authorList>
            <consortium name="EnsemblPlants"/>
        </authorList>
    </citation>
    <scope>IDENTIFICATION</scope>
</reference>
<dbReference type="Proteomes" id="UP000015105">
    <property type="component" value="Chromosome 6D"/>
</dbReference>
<organism evidence="2 3">
    <name type="scientific">Aegilops tauschii subsp. strangulata</name>
    <name type="common">Goatgrass</name>
    <dbReference type="NCBI Taxonomy" id="200361"/>
    <lineage>
        <taxon>Eukaryota</taxon>
        <taxon>Viridiplantae</taxon>
        <taxon>Streptophyta</taxon>
        <taxon>Embryophyta</taxon>
        <taxon>Tracheophyta</taxon>
        <taxon>Spermatophyta</taxon>
        <taxon>Magnoliopsida</taxon>
        <taxon>Liliopsida</taxon>
        <taxon>Poales</taxon>
        <taxon>Poaceae</taxon>
        <taxon>BOP clade</taxon>
        <taxon>Pooideae</taxon>
        <taxon>Triticodae</taxon>
        <taxon>Triticeae</taxon>
        <taxon>Triticinae</taxon>
        <taxon>Aegilops</taxon>
    </lineage>
</organism>
<feature type="region of interest" description="Disordered" evidence="1">
    <location>
        <begin position="20"/>
        <end position="94"/>
    </location>
</feature>
<accession>A0A453P651</accession>
<proteinExistence type="predicted"/>
<evidence type="ECO:0000313" key="3">
    <source>
        <dbReference type="Proteomes" id="UP000015105"/>
    </source>
</evidence>
<dbReference type="AlphaFoldDB" id="A0A453P651"/>
<reference evidence="3" key="1">
    <citation type="journal article" date="2014" name="Science">
        <title>Ancient hybridizations among the ancestral genomes of bread wheat.</title>
        <authorList>
            <consortium name="International Wheat Genome Sequencing Consortium,"/>
            <person name="Marcussen T."/>
            <person name="Sandve S.R."/>
            <person name="Heier L."/>
            <person name="Spannagl M."/>
            <person name="Pfeifer M."/>
            <person name="Jakobsen K.S."/>
            <person name="Wulff B.B."/>
            <person name="Steuernagel B."/>
            <person name="Mayer K.F."/>
            <person name="Olsen O.A."/>
        </authorList>
    </citation>
    <scope>NUCLEOTIDE SEQUENCE [LARGE SCALE GENOMIC DNA]</scope>
    <source>
        <strain evidence="3">cv. AL8/78</strain>
    </source>
</reference>
<feature type="compositionally biased region" description="Low complexity" evidence="1">
    <location>
        <begin position="33"/>
        <end position="50"/>
    </location>
</feature>
<evidence type="ECO:0000256" key="1">
    <source>
        <dbReference type="SAM" id="MobiDB-lite"/>
    </source>
</evidence>
<keyword evidence="3" id="KW-1185">Reference proteome</keyword>
<sequence>QPKYPTHAPPPVSSVFALAAARTPPVSSPSPSLPCATASLSPSGAAPSLGQKIQHELPQAGPPIVAAAPPRPLGLRSSGRLRRATFPPPAAGRSCSSCGKPARCSGGIAEKVPLLVPSSSATTAAATRFSFSLREASAALLFGFVVHVERCSGGAHAKRR</sequence>
<evidence type="ECO:0000313" key="2">
    <source>
        <dbReference type="EnsemblPlants" id="AET6Gv20621700.1"/>
    </source>
</evidence>
<protein>
    <submittedName>
        <fullName evidence="2">Uncharacterized protein</fullName>
    </submittedName>
</protein>
<reference evidence="2" key="5">
    <citation type="journal article" date="2021" name="G3 (Bethesda)">
        <title>Aegilops tauschii genome assembly Aet v5.0 features greater sequence contiguity and improved annotation.</title>
        <authorList>
            <person name="Wang L."/>
            <person name="Zhu T."/>
            <person name="Rodriguez J.C."/>
            <person name="Deal K.R."/>
            <person name="Dubcovsky J."/>
            <person name="McGuire P.E."/>
            <person name="Lux T."/>
            <person name="Spannagl M."/>
            <person name="Mayer K.F.X."/>
            <person name="Baldrich P."/>
            <person name="Meyers B.C."/>
            <person name="Huo N."/>
            <person name="Gu Y.Q."/>
            <person name="Zhou H."/>
            <person name="Devos K.M."/>
            <person name="Bennetzen J.L."/>
            <person name="Unver T."/>
            <person name="Budak H."/>
            <person name="Gulick P.J."/>
            <person name="Galiba G."/>
            <person name="Kalapos B."/>
            <person name="Nelson D.R."/>
            <person name="Li P."/>
            <person name="You F.M."/>
            <person name="Luo M.C."/>
            <person name="Dvorak J."/>
        </authorList>
    </citation>
    <scope>NUCLEOTIDE SEQUENCE [LARGE SCALE GENOMIC DNA]</scope>
    <source>
        <strain evidence="2">cv. AL8/78</strain>
    </source>
</reference>
<reference evidence="3" key="2">
    <citation type="journal article" date="2017" name="Nat. Plants">
        <title>The Aegilops tauschii genome reveals multiple impacts of transposons.</title>
        <authorList>
            <person name="Zhao G."/>
            <person name="Zou C."/>
            <person name="Li K."/>
            <person name="Wang K."/>
            <person name="Li T."/>
            <person name="Gao L."/>
            <person name="Zhang X."/>
            <person name="Wang H."/>
            <person name="Yang Z."/>
            <person name="Liu X."/>
            <person name="Jiang W."/>
            <person name="Mao L."/>
            <person name="Kong X."/>
            <person name="Jiao Y."/>
            <person name="Jia J."/>
        </authorList>
    </citation>
    <scope>NUCLEOTIDE SEQUENCE [LARGE SCALE GENOMIC DNA]</scope>
    <source>
        <strain evidence="3">cv. AL8/78</strain>
    </source>
</reference>
<reference evidence="2" key="3">
    <citation type="journal article" date="2017" name="Nature">
        <title>Genome sequence of the progenitor of the wheat D genome Aegilops tauschii.</title>
        <authorList>
            <person name="Luo M.C."/>
            <person name="Gu Y.Q."/>
            <person name="Puiu D."/>
            <person name="Wang H."/>
            <person name="Twardziok S.O."/>
            <person name="Deal K.R."/>
            <person name="Huo N."/>
            <person name="Zhu T."/>
            <person name="Wang L."/>
            <person name="Wang Y."/>
            <person name="McGuire P.E."/>
            <person name="Liu S."/>
            <person name="Long H."/>
            <person name="Ramasamy R.K."/>
            <person name="Rodriguez J.C."/>
            <person name="Van S.L."/>
            <person name="Yuan L."/>
            <person name="Wang Z."/>
            <person name="Xia Z."/>
            <person name="Xiao L."/>
            <person name="Anderson O.D."/>
            <person name="Ouyang S."/>
            <person name="Liang Y."/>
            <person name="Zimin A.V."/>
            <person name="Pertea G."/>
            <person name="Qi P."/>
            <person name="Bennetzen J.L."/>
            <person name="Dai X."/>
            <person name="Dawson M.W."/>
            <person name="Muller H.G."/>
            <person name="Kugler K."/>
            <person name="Rivarola-Duarte L."/>
            <person name="Spannagl M."/>
            <person name="Mayer K.F.X."/>
            <person name="Lu F.H."/>
            <person name="Bevan M.W."/>
            <person name="Leroy P."/>
            <person name="Li P."/>
            <person name="You F.M."/>
            <person name="Sun Q."/>
            <person name="Liu Z."/>
            <person name="Lyons E."/>
            <person name="Wicker T."/>
            <person name="Salzberg S.L."/>
            <person name="Devos K.M."/>
            <person name="Dvorak J."/>
        </authorList>
    </citation>
    <scope>NUCLEOTIDE SEQUENCE [LARGE SCALE GENOMIC DNA]</scope>
    <source>
        <strain evidence="2">cv. AL8/78</strain>
    </source>
</reference>